<organism evidence="2 3">
    <name type="scientific">Petrolisthes cinctipes</name>
    <name type="common">Flat porcelain crab</name>
    <dbReference type="NCBI Taxonomy" id="88211"/>
    <lineage>
        <taxon>Eukaryota</taxon>
        <taxon>Metazoa</taxon>
        <taxon>Ecdysozoa</taxon>
        <taxon>Arthropoda</taxon>
        <taxon>Crustacea</taxon>
        <taxon>Multicrustacea</taxon>
        <taxon>Malacostraca</taxon>
        <taxon>Eumalacostraca</taxon>
        <taxon>Eucarida</taxon>
        <taxon>Decapoda</taxon>
        <taxon>Pleocyemata</taxon>
        <taxon>Anomura</taxon>
        <taxon>Galatheoidea</taxon>
        <taxon>Porcellanidae</taxon>
        <taxon>Petrolisthes</taxon>
    </lineage>
</organism>
<name>A0AAE1FS06_PETCI</name>
<reference evidence="2" key="1">
    <citation type="submission" date="2023-10" db="EMBL/GenBank/DDBJ databases">
        <title>Genome assemblies of two species of porcelain crab, Petrolisthes cinctipes and Petrolisthes manimaculis (Anomura: Porcellanidae).</title>
        <authorList>
            <person name="Angst P."/>
        </authorList>
    </citation>
    <scope>NUCLEOTIDE SEQUENCE</scope>
    <source>
        <strain evidence="2">PB745_01</strain>
        <tissue evidence="2">Gill</tissue>
    </source>
</reference>
<gene>
    <name evidence="2" type="ORF">Pcinc_017186</name>
</gene>
<keyword evidence="1" id="KW-0175">Coiled coil</keyword>
<accession>A0AAE1FS06</accession>
<comment type="caution">
    <text evidence="2">The sequence shown here is derived from an EMBL/GenBank/DDBJ whole genome shotgun (WGS) entry which is preliminary data.</text>
</comment>
<dbReference type="EMBL" id="JAWQEG010001582">
    <property type="protein sequence ID" value="KAK3878162.1"/>
    <property type="molecule type" value="Genomic_DNA"/>
</dbReference>
<evidence type="ECO:0000313" key="3">
    <source>
        <dbReference type="Proteomes" id="UP001286313"/>
    </source>
</evidence>
<keyword evidence="3" id="KW-1185">Reference proteome</keyword>
<evidence type="ECO:0000256" key="1">
    <source>
        <dbReference type="SAM" id="Coils"/>
    </source>
</evidence>
<protein>
    <submittedName>
        <fullName evidence="2">Uncharacterized protein</fullName>
    </submittedName>
</protein>
<feature type="coiled-coil region" evidence="1">
    <location>
        <begin position="102"/>
        <end position="129"/>
    </location>
</feature>
<sequence>MSVRFDAKQFCSEPSLQNLQGRIISKDDWKFVAYYFDITYESSHTKEMLKKFGIQELTNRNLLPEEAVAVCTPLSCHGSDSQVSEDVPQYQEKNPYPEPWSEARLEFEREKLQLELKERERDREFNRLELGDRVLKRLELEEKGRDGQIEIAKIQQLEEST</sequence>
<dbReference type="Proteomes" id="UP001286313">
    <property type="component" value="Unassembled WGS sequence"/>
</dbReference>
<dbReference type="AlphaFoldDB" id="A0AAE1FS06"/>
<evidence type="ECO:0000313" key="2">
    <source>
        <dbReference type="EMBL" id="KAK3878162.1"/>
    </source>
</evidence>
<proteinExistence type="predicted"/>